<feature type="compositionally biased region" description="Acidic residues" evidence="1">
    <location>
        <begin position="215"/>
        <end position="225"/>
    </location>
</feature>
<feature type="compositionally biased region" description="Basic and acidic residues" evidence="1">
    <location>
        <begin position="196"/>
        <end position="214"/>
    </location>
</feature>
<dbReference type="EMBL" id="JADGJW010000109">
    <property type="protein sequence ID" value="KAJ3224015.1"/>
    <property type="molecule type" value="Genomic_DNA"/>
</dbReference>
<reference evidence="3" key="1">
    <citation type="submission" date="2020-05" db="EMBL/GenBank/DDBJ databases">
        <title>Phylogenomic resolution of chytrid fungi.</title>
        <authorList>
            <person name="Stajich J.E."/>
            <person name="Amses K."/>
            <person name="Simmons R."/>
            <person name="Seto K."/>
            <person name="Myers J."/>
            <person name="Bonds A."/>
            <person name="Quandt C.A."/>
            <person name="Barry K."/>
            <person name="Liu P."/>
            <person name="Grigoriev I."/>
            <person name="Longcore J.E."/>
            <person name="James T.Y."/>
        </authorList>
    </citation>
    <scope>NUCLEOTIDE SEQUENCE</scope>
    <source>
        <strain evidence="3">JEL0476</strain>
    </source>
</reference>
<dbReference type="Pfam" id="PF08588">
    <property type="entry name" value="Duc1"/>
    <property type="match status" value="1"/>
</dbReference>
<name>A0AAD5U7H5_9FUNG</name>
<dbReference type="AlphaFoldDB" id="A0AAD5U7H5"/>
<sequence>MSPLFCSMNTIGIFKADSFEVNDTEIQSGKLISKSPSHTIKDDKINALPKTNIVPENVSLLINESQVLNTKSDDESGTKFSLTSNYLTKKKVVSDINIKKNFETFEKRKKFFTDVNNRKKFNISTDHIYCMEYYDAYFDINTISLKLPGVTLNGFRYWEGQPLRYVARSRSDPSIVFFTCWFELIEKSTLLEEEKSLKKDNDKANGEKEKKNNVDSEEEFFDAEE</sequence>
<evidence type="ECO:0000313" key="4">
    <source>
        <dbReference type="Proteomes" id="UP001211065"/>
    </source>
</evidence>
<evidence type="ECO:0000313" key="3">
    <source>
        <dbReference type="EMBL" id="KAJ3224015.1"/>
    </source>
</evidence>
<keyword evidence="4" id="KW-1185">Reference proteome</keyword>
<dbReference type="PANTHER" id="PTHR34826">
    <property type="entry name" value="UPF0590 PROTEIN C409.17C"/>
    <property type="match status" value="1"/>
</dbReference>
<feature type="domain" description="Domain of unknown function at the cortex 1" evidence="2">
    <location>
        <begin position="1"/>
        <end position="184"/>
    </location>
</feature>
<proteinExistence type="predicted"/>
<feature type="region of interest" description="Disordered" evidence="1">
    <location>
        <begin position="196"/>
        <end position="225"/>
    </location>
</feature>
<gene>
    <name evidence="3" type="ORF">HK099_000392</name>
</gene>
<protein>
    <recommendedName>
        <fullName evidence="2">Domain of unknown function at the cortex 1 domain-containing protein</fullName>
    </recommendedName>
</protein>
<evidence type="ECO:0000256" key="1">
    <source>
        <dbReference type="SAM" id="MobiDB-lite"/>
    </source>
</evidence>
<dbReference type="InterPro" id="IPR013897">
    <property type="entry name" value="Duc1"/>
</dbReference>
<evidence type="ECO:0000259" key="2">
    <source>
        <dbReference type="Pfam" id="PF08588"/>
    </source>
</evidence>
<dbReference type="Proteomes" id="UP001211065">
    <property type="component" value="Unassembled WGS sequence"/>
</dbReference>
<organism evidence="3 4">
    <name type="scientific">Clydaea vesicula</name>
    <dbReference type="NCBI Taxonomy" id="447962"/>
    <lineage>
        <taxon>Eukaryota</taxon>
        <taxon>Fungi</taxon>
        <taxon>Fungi incertae sedis</taxon>
        <taxon>Chytridiomycota</taxon>
        <taxon>Chytridiomycota incertae sedis</taxon>
        <taxon>Chytridiomycetes</taxon>
        <taxon>Lobulomycetales</taxon>
        <taxon>Lobulomycetaceae</taxon>
        <taxon>Clydaea</taxon>
    </lineage>
</organism>
<dbReference type="PANTHER" id="PTHR34826:SF2">
    <property type="entry name" value="UPF0590 PROTEIN C409.17C"/>
    <property type="match status" value="1"/>
</dbReference>
<accession>A0AAD5U7H5</accession>
<comment type="caution">
    <text evidence="3">The sequence shown here is derived from an EMBL/GenBank/DDBJ whole genome shotgun (WGS) entry which is preliminary data.</text>
</comment>